<evidence type="ECO:0000256" key="7">
    <source>
        <dbReference type="ARBA" id="ARBA00022840"/>
    </source>
</evidence>
<feature type="domain" description="MCM C-terminal AAA(+) ATPase" evidence="10">
    <location>
        <begin position="282"/>
        <end position="485"/>
    </location>
</feature>
<sequence>MAQAKPTRNEQAEIVDRFLEWYRQYYRDEIGQLAQRYPQDQRSLVVEHSDLYSYDPELADDWIDHPDQFQDIAEEALRQFDLPADVPLDDAHVRMAGLGETYTVYPDEFSPTDAASEYRTVRGDVLVTTEPYSVVTTAAFECQRCGTLTRIPQSGDWQEPHECQGCDRQGPFKINYEQSAFVDGQTIQLQTPPERASGTGRTLQVFVRDDAVDQVEMGDRIAASGILHLNQQSQNGQKQGEFEPYMKGHHIAVEESNSADLDIDAETRERVEDLADGAEGEPLDVVAESFAPEVHGYADPKKALALAIVGGATQTPDLRGMFHVLLIGDPSTSKSILIGRANELAARSLAADGKGSSSAGLTSTATQGEFSDGRWTLQPGALVKASGGVLTIDELDDMPGEDRKSLLKPMADQVINVSKAGINATLSTQTAVLAASNPKYGRFDPYEPLADQFVFDSNLISRFDLVFTFRDQPEESGDREIADHMTRYRDGQVREHRGVEVPDAQAEATDQPVSDEILQAWLALAKRQPDPYFADEGVREELRDKFVTMRGMNGYDDDDEVPVTFRKLPGVERVARAIAKLEFSPVVETRHAEQAMALVGSSLQDYQKTEEGTLDADISETGESQSQKDRKQAVADTIRDLQTEGDKKGAAVGDVVDKLTDEYEESTLRHDIRQFIQTGEASEPRNGRVRYFGRL</sequence>
<comment type="similarity">
    <text evidence="1 9">Belongs to the MCM family.</text>
</comment>
<protein>
    <recommendedName>
        <fullName evidence="2">DNA helicase</fullName>
        <ecNumber evidence="2">3.6.4.12</ecNumber>
    </recommendedName>
</protein>
<dbReference type="PROSITE" id="PS50051">
    <property type="entry name" value="MCM_2"/>
    <property type="match status" value="1"/>
</dbReference>
<dbReference type="SMART" id="SM00350">
    <property type="entry name" value="MCM"/>
    <property type="match status" value="1"/>
</dbReference>
<dbReference type="GO" id="GO:0016787">
    <property type="term" value="F:hydrolase activity"/>
    <property type="evidence" value="ECO:0007669"/>
    <property type="project" value="UniProtKB-KW"/>
</dbReference>
<dbReference type="Gene3D" id="1.10.10.10">
    <property type="entry name" value="Winged helix-like DNA-binding domain superfamily/Winged helix DNA-binding domain"/>
    <property type="match status" value="1"/>
</dbReference>
<name>A0A1H8RUD4_9EURY</name>
<evidence type="ECO:0000256" key="3">
    <source>
        <dbReference type="ARBA" id="ARBA00022705"/>
    </source>
</evidence>
<gene>
    <name evidence="11" type="ORF">SAMN05216388_101736</name>
</gene>
<dbReference type="Gene3D" id="2.20.28.10">
    <property type="match status" value="1"/>
</dbReference>
<dbReference type="GO" id="GO:0017116">
    <property type="term" value="F:single-stranded DNA helicase activity"/>
    <property type="evidence" value="ECO:0007669"/>
    <property type="project" value="TreeGrafter"/>
</dbReference>
<evidence type="ECO:0000256" key="1">
    <source>
        <dbReference type="ARBA" id="ARBA00008010"/>
    </source>
</evidence>
<dbReference type="OrthoDB" id="6747at2157"/>
<dbReference type="FunFam" id="2.20.28.10:FF:000003">
    <property type="entry name" value="DNA helicase"/>
    <property type="match status" value="1"/>
</dbReference>
<dbReference type="PRINTS" id="PR01657">
    <property type="entry name" value="MCMFAMILY"/>
</dbReference>
<dbReference type="SUPFAM" id="SSF52540">
    <property type="entry name" value="P-loop containing nucleoside triphosphate hydrolases"/>
    <property type="match status" value="1"/>
</dbReference>
<evidence type="ECO:0000256" key="6">
    <source>
        <dbReference type="ARBA" id="ARBA00022806"/>
    </source>
</evidence>
<evidence type="ECO:0000256" key="9">
    <source>
        <dbReference type="RuleBase" id="RU004070"/>
    </source>
</evidence>
<keyword evidence="5" id="KW-0378">Hydrolase</keyword>
<accession>A0A1H8RUD4</accession>
<dbReference type="Gene3D" id="3.30.1640.10">
    <property type="entry name" value="mini-chromosome maintenance (MCM) complex, chain A, domain 1"/>
    <property type="match status" value="1"/>
</dbReference>
<dbReference type="InterPro" id="IPR036388">
    <property type="entry name" value="WH-like_DNA-bd_sf"/>
</dbReference>
<dbReference type="InterPro" id="IPR012340">
    <property type="entry name" value="NA-bd_OB-fold"/>
</dbReference>
<dbReference type="RefSeq" id="WP_092662022.1">
    <property type="nucleotide sequence ID" value="NZ_FOCX01000017.1"/>
</dbReference>
<dbReference type="InterPro" id="IPR027417">
    <property type="entry name" value="P-loop_NTPase"/>
</dbReference>
<dbReference type="EMBL" id="FOCX01000017">
    <property type="protein sequence ID" value="SEO69955.1"/>
    <property type="molecule type" value="Genomic_DNA"/>
</dbReference>
<dbReference type="InterPro" id="IPR027925">
    <property type="entry name" value="MCM_N"/>
</dbReference>
<dbReference type="GO" id="GO:0005524">
    <property type="term" value="F:ATP binding"/>
    <property type="evidence" value="ECO:0007669"/>
    <property type="project" value="UniProtKB-KW"/>
</dbReference>
<keyword evidence="7 9" id="KW-0067">ATP-binding</keyword>
<keyword evidence="3" id="KW-0235">DNA replication</keyword>
<dbReference type="GO" id="GO:0003697">
    <property type="term" value="F:single-stranded DNA binding"/>
    <property type="evidence" value="ECO:0007669"/>
    <property type="project" value="TreeGrafter"/>
</dbReference>
<dbReference type="GO" id="GO:0006260">
    <property type="term" value="P:DNA replication"/>
    <property type="evidence" value="ECO:0007669"/>
    <property type="project" value="UniProtKB-KW"/>
</dbReference>
<dbReference type="InterPro" id="IPR041562">
    <property type="entry name" value="MCM_lid"/>
</dbReference>
<dbReference type="Gene3D" id="3.40.50.300">
    <property type="entry name" value="P-loop containing nucleotide triphosphate hydrolases"/>
    <property type="match status" value="1"/>
</dbReference>
<evidence type="ECO:0000259" key="10">
    <source>
        <dbReference type="PROSITE" id="PS50051"/>
    </source>
</evidence>
<dbReference type="PANTHER" id="PTHR11630:SF66">
    <property type="entry name" value="DNA REPLICATION LICENSING FACTOR MCM4"/>
    <property type="match status" value="1"/>
</dbReference>
<dbReference type="Pfam" id="PF14551">
    <property type="entry name" value="MCM_N"/>
    <property type="match status" value="1"/>
</dbReference>
<dbReference type="Pfam" id="PF00493">
    <property type="entry name" value="MCM"/>
    <property type="match status" value="1"/>
</dbReference>
<evidence type="ECO:0000256" key="2">
    <source>
        <dbReference type="ARBA" id="ARBA00012551"/>
    </source>
</evidence>
<dbReference type="GO" id="GO:0042555">
    <property type="term" value="C:MCM complex"/>
    <property type="evidence" value="ECO:0007669"/>
    <property type="project" value="TreeGrafter"/>
</dbReference>
<evidence type="ECO:0000256" key="8">
    <source>
        <dbReference type="ARBA" id="ARBA00023125"/>
    </source>
</evidence>
<evidence type="ECO:0000256" key="5">
    <source>
        <dbReference type="ARBA" id="ARBA00022801"/>
    </source>
</evidence>
<dbReference type="InterPro" id="IPR001208">
    <property type="entry name" value="MCM_dom"/>
</dbReference>
<dbReference type="Pfam" id="PF17855">
    <property type="entry name" value="MCM_lid"/>
    <property type="match status" value="1"/>
</dbReference>
<keyword evidence="8 9" id="KW-0238">DNA-binding</keyword>
<dbReference type="SUPFAM" id="SSF50249">
    <property type="entry name" value="Nucleic acid-binding proteins"/>
    <property type="match status" value="1"/>
</dbReference>
<dbReference type="EC" id="3.6.4.12" evidence="2"/>
<reference evidence="12" key="1">
    <citation type="submission" date="2016-10" db="EMBL/GenBank/DDBJ databases">
        <authorList>
            <person name="Varghese N."/>
            <person name="Submissions S."/>
        </authorList>
    </citation>
    <scope>NUCLEOTIDE SEQUENCE [LARGE SCALE GENOMIC DNA]</scope>
    <source>
        <strain evidence="12">IBRC-M 10043</strain>
    </source>
</reference>
<dbReference type="InterPro" id="IPR031327">
    <property type="entry name" value="MCM"/>
</dbReference>
<dbReference type="AlphaFoldDB" id="A0A1H8RUD4"/>
<proteinExistence type="inferred from homology"/>
<dbReference type="Gene3D" id="2.40.50.140">
    <property type="entry name" value="Nucleic acid-binding proteins"/>
    <property type="match status" value="1"/>
</dbReference>
<evidence type="ECO:0000313" key="12">
    <source>
        <dbReference type="Proteomes" id="UP000198775"/>
    </source>
</evidence>
<keyword evidence="4 9" id="KW-0547">Nucleotide-binding</keyword>
<keyword evidence="12" id="KW-1185">Reference proteome</keyword>
<dbReference type="Proteomes" id="UP000198775">
    <property type="component" value="Unassembled WGS sequence"/>
</dbReference>
<dbReference type="InterPro" id="IPR033762">
    <property type="entry name" value="MCM_OB"/>
</dbReference>
<organism evidence="11 12">
    <name type="scientific">Halorientalis persicus</name>
    <dbReference type="NCBI Taxonomy" id="1367881"/>
    <lineage>
        <taxon>Archaea</taxon>
        <taxon>Methanobacteriati</taxon>
        <taxon>Methanobacteriota</taxon>
        <taxon>Stenosarchaea group</taxon>
        <taxon>Halobacteria</taxon>
        <taxon>Halobacteriales</taxon>
        <taxon>Haloarculaceae</taxon>
        <taxon>Halorientalis</taxon>
    </lineage>
</organism>
<keyword evidence="6 11" id="KW-0347">Helicase</keyword>
<dbReference type="PANTHER" id="PTHR11630">
    <property type="entry name" value="DNA REPLICATION LICENSING FACTOR MCM FAMILY MEMBER"/>
    <property type="match status" value="1"/>
</dbReference>
<evidence type="ECO:0000256" key="4">
    <source>
        <dbReference type="ARBA" id="ARBA00022741"/>
    </source>
</evidence>
<dbReference type="Pfam" id="PF17207">
    <property type="entry name" value="MCM_OB"/>
    <property type="match status" value="1"/>
</dbReference>
<evidence type="ECO:0000313" key="11">
    <source>
        <dbReference type="EMBL" id="SEO69955.1"/>
    </source>
</evidence>